<keyword evidence="12" id="KW-1185">Reference proteome</keyword>
<evidence type="ECO:0000256" key="9">
    <source>
        <dbReference type="SAM" id="Phobius"/>
    </source>
</evidence>
<evidence type="ECO:0000256" key="1">
    <source>
        <dbReference type="ARBA" id="ARBA00004651"/>
    </source>
</evidence>
<dbReference type="Proteomes" id="UP000694545">
    <property type="component" value="Unplaced"/>
</dbReference>
<evidence type="ECO:0000256" key="5">
    <source>
        <dbReference type="ARBA" id="ARBA00023040"/>
    </source>
</evidence>
<evidence type="ECO:0000313" key="12">
    <source>
        <dbReference type="Proteomes" id="UP000694545"/>
    </source>
</evidence>
<name>A0A8D2JAW4_VARKO</name>
<keyword evidence="6 9" id="KW-0472">Membrane</keyword>
<dbReference type="PROSITE" id="PS50262">
    <property type="entry name" value="G_PROTEIN_RECEP_F1_2"/>
    <property type="match status" value="1"/>
</dbReference>
<evidence type="ECO:0000256" key="3">
    <source>
        <dbReference type="ARBA" id="ARBA00022692"/>
    </source>
</evidence>
<keyword evidence="2" id="KW-1003">Cell membrane</keyword>
<protein>
    <recommendedName>
        <fullName evidence="10">G-protein coupled receptors family 1 profile domain-containing protein</fullName>
    </recommendedName>
</protein>
<feature type="transmembrane region" description="Helical" evidence="9">
    <location>
        <begin position="179"/>
        <end position="200"/>
    </location>
</feature>
<accession>A0A8D2JAW4</accession>
<keyword evidence="8" id="KW-0807">Transducer</keyword>
<dbReference type="InterPro" id="IPR017452">
    <property type="entry name" value="GPCR_Rhodpsn_7TM"/>
</dbReference>
<reference evidence="11" key="1">
    <citation type="submission" date="2025-08" db="UniProtKB">
        <authorList>
            <consortium name="Ensembl"/>
        </authorList>
    </citation>
    <scope>IDENTIFICATION</scope>
</reference>
<dbReference type="SUPFAM" id="SSF81321">
    <property type="entry name" value="Family A G protein-coupled receptor-like"/>
    <property type="match status" value="1"/>
</dbReference>
<dbReference type="OMA" id="KFKSERR"/>
<reference evidence="11" key="2">
    <citation type="submission" date="2025-09" db="UniProtKB">
        <authorList>
            <consortium name="Ensembl"/>
        </authorList>
    </citation>
    <scope>IDENTIFICATION</scope>
</reference>
<dbReference type="InterPro" id="IPR013312">
    <property type="entry name" value="GPR40-rel_orph"/>
</dbReference>
<dbReference type="Pfam" id="PF00001">
    <property type="entry name" value="7tm_1"/>
    <property type="match status" value="1"/>
</dbReference>
<dbReference type="Gene3D" id="1.20.1070.10">
    <property type="entry name" value="Rhodopsin 7-helix transmembrane proteins"/>
    <property type="match status" value="1"/>
</dbReference>
<dbReference type="CDD" id="cd15170">
    <property type="entry name" value="7tmA_FFAR2_FFAR3"/>
    <property type="match status" value="1"/>
</dbReference>
<evidence type="ECO:0000259" key="10">
    <source>
        <dbReference type="PROSITE" id="PS50262"/>
    </source>
</evidence>
<organism evidence="11 12">
    <name type="scientific">Varanus komodoensis</name>
    <name type="common">Komodo dragon</name>
    <dbReference type="NCBI Taxonomy" id="61221"/>
    <lineage>
        <taxon>Eukaryota</taxon>
        <taxon>Metazoa</taxon>
        <taxon>Chordata</taxon>
        <taxon>Craniata</taxon>
        <taxon>Vertebrata</taxon>
        <taxon>Euteleostomi</taxon>
        <taxon>Lepidosauria</taxon>
        <taxon>Squamata</taxon>
        <taxon>Bifurcata</taxon>
        <taxon>Unidentata</taxon>
        <taxon>Episquamata</taxon>
        <taxon>Toxicofera</taxon>
        <taxon>Anguimorpha</taxon>
        <taxon>Paleoanguimorpha</taxon>
        <taxon>Varanoidea</taxon>
        <taxon>Varanidae</taxon>
        <taxon>Varanus</taxon>
    </lineage>
</organism>
<keyword evidence="5" id="KW-0297">G-protein coupled receptor</keyword>
<dbReference type="InterPro" id="IPR000276">
    <property type="entry name" value="GPCR_Rhodpsn"/>
</dbReference>
<dbReference type="PRINTS" id="PR01904">
    <property type="entry name" value="GPR40FAMILY"/>
</dbReference>
<dbReference type="GO" id="GO:0004930">
    <property type="term" value="F:G protein-coupled receptor activity"/>
    <property type="evidence" value="ECO:0007669"/>
    <property type="project" value="UniProtKB-KW"/>
</dbReference>
<keyword evidence="3 9" id="KW-0812">Transmembrane</keyword>
<evidence type="ECO:0000313" key="11">
    <source>
        <dbReference type="Ensembl" id="ENSVKKP00000008977.1"/>
    </source>
</evidence>
<feature type="transmembrane region" description="Helical" evidence="9">
    <location>
        <begin position="12"/>
        <end position="36"/>
    </location>
</feature>
<feature type="transmembrane region" description="Helical" evidence="9">
    <location>
        <begin position="221"/>
        <end position="245"/>
    </location>
</feature>
<dbReference type="GO" id="GO:0071398">
    <property type="term" value="P:cellular response to fatty acid"/>
    <property type="evidence" value="ECO:0007669"/>
    <property type="project" value="TreeGrafter"/>
</dbReference>
<dbReference type="PANTHER" id="PTHR45822:SF5">
    <property type="entry name" value="FREE FATTY ACID RECEPTOR 2"/>
    <property type="match status" value="1"/>
</dbReference>
<evidence type="ECO:0000256" key="7">
    <source>
        <dbReference type="ARBA" id="ARBA00023170"/>
    </source>
</evidence>
<evidence type="ECO:0000256" key="4">
    <source>
        <dbReference type="ARBA" id="ARBA00022989"/>
    </source>
</evidence>
<dbReference type="PANTHER" id="PTHR45822">
    <property type="entry name" value="FREE FATTY ACID RECEPTOR 2-RELATED"/>
    <property type="match status" value="1"/>
</dbReference>
<sequence>GWWPNFMIENKVVLVFYIFTFLTGLPSNLLACYALLRKVWQKPIPIDILLLNLTLSDLFLLLFLPFKMVETAWDGKWILPWSLCHLTNFCFYSSCYISTLSLTGVSVERYLCTAYPAKYKSRRKPPYAIAASLFFWLVACSHCSAIYITEYHQEALPIQNLTTCYKNFSVAQLQLLLPIRLELCLMLFCLPFLITFFCYVKVIRILLSMPSAHPQRKKRAVGLAVFTLLNFAICFGPFNISHIVGFIENASPSWRRYAFLLSSFNATLDPAIFYFSSTTIQQAFADWWLSMRSRLSAVVSCGSLPSCTAPGDKEASAGRLPGSGFSFDQTSAYILTEASFAHKAATLEVRMLGTLESAGLSSLTKNRWSPMCQPISA</sequence>
<feature type="transmembrane region" description="Helical" evidence="9">
    <location>
        <begin position="127"/>
        <end position="148"/>
    </location>
</feature>
<evidence type="ECO:0000256" key="6">
    <source>
        <dbReference type="ARBA" id="ARBA00023136"/>
    </source>
</evidence>
<dbReference type="GO" id="GO:0005886">
    <property type="term" value="C:plasma membrane"/>
    <property type="evidence" value="ECO:0007669"/>
    <property type="project" value="UniProtKB-SubCell"/>
</dbReference>
<feature type="domain" description="G-protein coupled receptors family 1 profile" evidence="10">
    <location>
        <begin position="27"/>
        <end position="273"/>
    </location>
</feature>
<feature type="transmembrane region" description="Helical" evidence="9">
    <location>
        <begin position="86"/>
        <end position="107"/>
    </location>
</feature>
<proteinExistence type="predicted"/>
<dbReference type="PRINTS" id="PR00237">
    <property type="entry name" value="GPCRRHODOPSN"/>
</dbReference>
<feature type="transmembrane region" description="Helical" evidence="9">
    <location>
        <begin position="48"/>
        <end position="66"/>
    </location>
</feature>
<evidence type="ECO:0000256" key="2">
    <source>
        <dbReference type="ARBA" id="ARBA00022475"/>
    </source>
</evidence>
<evidence type="ECO:0000256" key="8">
    <source>
        <dbReference type="ARBA" id="ARBA00023224"/>
    </source>
</evidence>
<dbReference type="Ensembl" id="ENSVKKT00000009208.1">
    <property type="protein sequence ID" value="ENSVKKP00000008977.1"/>
    <property type="gene ID" value="ENSVKKG00000006383.1"/>
</dbReference>
<comment type="subcellular location">
    <subcellularLocation>
        <location evidence="1">Cell membrane</location>
        <topology evidence="1">Multi-pass membrane protein</topology>
    </subcellularLocation>
</comment>
<keyword evidence="7" id="KW-0675">Receptor</keyword>
<keyword evidence="4 9" id="KW-1133">Transmembrane helix</keyword>
<dbReference type="AlphaFoldDB" id="A0A8D2JAW4"/>
<gene>
    <name evidence="11" type="primary">LOC123017438</name>
</gene>